<dbReference type="EMBL" id="FPBD01000006">
    <property type="protein sequence ID" value="SFU01851.1"/>
    <property type="molecule type" value="Genomic_DNA"/>
</dbReference>
<keyword evidence="8" id="KW-1185">Reference proteome</keyword>
<sequence length="307" mass="34996">MRQVNLRGVDLNLLVILEKLLETRHVSLAATQLHMSQPAVSRALQRLRELLNDPLLVRIAGDYELTERAAEIQRLLPSALATIQEMIAKPEFDPATAKETIRFSGPELEVNLYGPPLLKRMKQEAPGMKLELKSNIRNQFEPLETGEAHFVLSGQEPNAATSQLHRISLGRFSYVCLMSKDHSLAGKPISLDDYLAQDHISVMITGAGQSIIDEKLAAMGRKRNVAVKISSFFAAMHFCGQTDLLFLVPSIFDKKIYEGHNTIASPVPDFLKDHHQEFFLYWHERYHHDPMIQWTRTLMKETTRQYR</sequence>
<dbReference type="Pfam" id="PF00126">
    <property type="entry name" value="HTH_1"/>
    <property type="match status" value="1"/>
</dbReference>
<dbReference type="PRINTS" id="PR00039">
    <property type="entry name" value="HTHLYSR"/>
</dbReference>
<evidence type="ECO:0000259" key="6">
    <source>
        <dbReference type="PROSITE" id="PS50931"/>
    </source>
</evidence>
<evidence type="ECO:0000313" key="7">
    <source>
        <dbReference type="EMBL" id="SFU01851.1"/>
    </source>
</evidence>
<dbReference type="InterPro" id="IPR036388">
    <property type="entry name" value="WH-like_DNA-bd_sf"/>
</dbReference>
<dbReference type="PROSITE" id="PS50931">
    <property type="entry name" value="HTH_LYSR"/>
    <property type="match status" value="1"/>
</dbReference>
<dbReference type="GO" id="GO:0003700">
    <property type="term" value="F:DNA-binding transcription factor activity"/>
    <property type="evidence" value="ECO:0007669"/>
    <property type="project" value="InterPro"/>
</dbReference>
<accession>A0A1I7CQX6</accession>
<dbReference type="Gene3D" id="1.10.10.10">
    <property type="entry name" value="Winged helix-like DNA-binding domain superfamily/Winged helix DNA-binding domain"/>
    <property type="match status" value="1"/>
</dbReference>
<proteinExistence type="inferred from homology"/>
<evidence type="ECO:0000256" key="5">
    <source>
        <dbReference type="ARBA" id="ARBA00023163"/>
    </source>
</evidence>
<dbReference type="Pfam" id="PF03466">
    <property type="entry name" value="LysR_substrate"/>
    <property type="match status" value="1"/>
</dbReference>
<name>A0A1I7CQX6_9HYPH</name>
<dbReference type="RefSeq" id="WP_054784342.1">
    <property type="nucleotide sequence ID" value="NZ_FPBD01000006.1"/>
</dbReference>
<keyword evidence="2" id="KW-0536">Nodulation</keyword>
<evidence type="ECO:0000256" key="2">
    <source>
        <dbReference type="ARBA" id="ARBA00022458"/>
    </source>
</evidence>
<evidence type="ECO:0000313" key="8">
    <source>
        <dbReference type="Proteomes" id="UP000183371"/>
    </source>
</evidence>
<dbReference type="SUPFAM" id="SSF46785">
    <property type="entry name" value="Winged helix' DNA-binding domain"/>
    <property type="match status" value="1"/>
</dbReference>
<dbReference type="InterPro" id="IPR000847">
    <property type="entry name" value="LysR_HTH_N"/>
</dbReference>
<keyword evidence="3" id="KW-0805">Transcription regulation</keyword>
<evidence type="ECO:0000256" key="3">
    <source>
        <dbReference type="ARBA" id="ARBA00023015"/>
    </source>
</evidence>
<protein>
    <submittedName>
        <fullName evidence="7">Transcriptional regulator, LysR family</fullName>
    </submittedName>
</protein>
<dbReference type="CDD" id="cd08417">
    <property type="entry name" value="PBP2_Nitroaromatics_like"/>
    <property type="match status" value="1"/>
</dbReference>
<dbReference type="Gene3D" id="3.40.190.10">
    <property type="entry name" value="Periplasmic binding protein-like II"/>
    <property type="match status" value="2"/>
</dbReference>
<comment type="similarity">
    <text evidence="1">Belongs to the LysR transcriptional regulatory family.</text>
</comment>
<dbReference type="SUPFAM" id="SSF53850">
    <property type="entry name" value="Periplasmic binding protein-like II"/>
    <property type="match status" value="1"/>
</dbReference>
<feature type="domain" description="HTH lysR-type" evidence="6">
    <location>
        <begin position="9"/>
        <end position="66"/>
    </location>
</feature>
<dbReference type="PANTHER" id="PTHR30118">
    <property type="entry name" value="HTH-TYPE TRANSCRIPTIONAL REGULATOR LEUO-RELATED"/>
    <property type="match status" value="1"/>
</dbReference>
<dbReference type="GO" id="GO:0003677">
    <property type="term" value="F:DNA binding"/>
    <property type="evidence" value="ECO:0007669"/>
    <property type="project" value="UniProtKB-KW"/>
</dbReference>
<evidence type="ECO:0000256" key="4">
    <source>
        <dbReference type="ARBA" id="ARBA00023125"/>
    </source>
</evidence>
<keyword evidence="4" id="KW-0238">DNA-binding</keyword>
<keyword evidence="5" id="KW-0804">Transcription</keyword>
<gene>
    <name evidence="7" type="ORF">SAMN05444141_106313</name>
</gene>
<dbReference type="InterPro" id="IPR050389">
    <property type="entry name" value="LysR-type_TF"/>
</dbReference>
<dbReference type="InterPro" id="IPR036390">
    <property type="entry name" value="WH_DNA-bd_sf"/>
</dbReference>
<organism evidence="7 8">
    <name type="scientific">Pseudovibrio denitrificans</name>
    <dbReference type="NCBI Taxonomy" id="258256"/>
    <lineage>
        <taxon>Bacteria</taxon>
        <taxon>Pseudomonadati</taxon>
        <taxon>Pseudomonadota</taxon>
        <taxon>Alphaproteobacteria</taxon>
        <taxon>Hyphomicrobiales</taxon>
        <taxon>Stappiaceae</taxon>
        <taxon>Pseudovibrio</taxon>
    </lineage>
</organism>
<reference evidence="8" key="1">
    <citation type="submission" date="2016-10" db="EMBL/GenBank/DDBJ databases">
        <authorList>
            <person name="Varghese N."/>
            <person name="Submissions S."/>
        </authorList>
    </citation>
    <scope>NUCLEOTIDE SEQUENCE [LARGE SCALE GENOMIC DNA]</scope>
    <source>
        <strain evidence="8">DSM 17465</strain>
    </source>
</reference>
<dbReference type="AlphaFoldDB" id="A0A1I7CQX6"/>
<evidence type="ECO:0000256" key="1">
    <source>
        <dbReference type="ARBA" id="ARBA00009437"/>
    </source>
</evidence>
<dbReference type="PANTHER" id="PTHR30118:SF15">
    <property type="entry name" value="TRANSCRIPTIONAL REGULATORY PROTEIN"/>
    <property type="match status" value="1"/>
</dbReference>
<dbReference type="InterPro" id="IPR037402">
    <property type="entry name" value="YidZ_PBP2"/>
</dbReference>
<dbReference type="InterPro" id="IPR005119">
    <property type="entry name" value="LysR_subst-bd"/>
</dbReference>
<dbReference type="Proteomes" id="UP000183371">
    <property type="component" value="Unassembled WGS sequence"/>
</dbReference>